<evidence type="ECO:0000313" key="3">
    <source>
        <dbReference type="EMBL" id="XDQ49960.1"/>
    </source>
</evidence>
<gene>
    <name evidence="3" type="ORF">AB5J52_48435</name>
</gene>
<feature type="region of interest" description="Disordered" evidence="1">
    <location>
        <begin position="120"/>
        <end position="144"/>
    </location>
</feature>
<dbReference type="NCBIfam" id="NF041216">
    <property type="entry name" value="CU044_2847_fam"/>
    <property type="match status" value="1"/>
</dbReference>
<dbReference type="InterPro" id="IPR045794">
    <property type="entry name" value="Trypco1"/>
</dbReference>
<sequence length="144" mass="14886">MSQFVDFTFADGTSALVEVSLLDGDAFSSSDSQWEDDVPVGPVGAGSRVVHRAGQLLHDAFAPLAPVLSGIHDQARRMTHAPDELSVEFGVKLTAGLKMAVVSGGEATFTVTATWNVPREEIPGQESGGSGPQALPAPAAADRA</sequence>
<protein>
    <submittedName>
        <fullName evidence="3">CU044_2847 family protein</fullName>
    </submittedName>
</protein>
<evidence type="ECO:0000259" key="2">
    <source>
        <dbReference type="Pfam" id="PF19493"/>
    </source>
</evidence>
<proteinExistence type="predicted"/>
<feature type="domain" description="Trypsin-co-occurring" evidence="2">
    <location>
        <begin position="8"/>
        <end position="116"/>
    </location>
</feature>
<organism evidence="3">
    <name type="scientific">Streptomyces sp. R39</name>
    <dbReference type="NCBI Taxonomy" id="3238631"/>
    <lineage>
        <taxon>Bacteria</taxon>
        <taxon>Bacillati</taxon>
        <taxon>Actinomycetota</taxon>
        <taxon>Actinomycetes</taxon>
        <taxon>Kitasatosporales</taxon>
        <taxon>Streptomycetaceae</taxon>
        <taxon>Streptomyces</taxon>
    </lineage>
</organism>
<reference evidence="3" key="1">
    <citation type="submission" date="2024-07" db="EMBL/GenBank/DDBJ databases">
        <authorList>
            <person name="Yu S.T."/>
        </authorList>
    </citation>
    <scope>NUCLEOTIDE SEQUENCE</scope>
    <source>
        <strain evidence="3">R39</strain>
        <plasmid evidence="3">unnamed1</plasmid>
    </source>
</reference>
<evidence type="ECO:0000256" key="1">
    <source>
        <dbReference type="SAM" id="MobiDB-lite"/>
    </source>
</evidence>
<keyword evidence="3" id="KW-0614">Plasmid</keyword>
<dbReference type="EMBL" id="CP163442">
    <property type="protein sequence ID" value="XDQ49960.1"/>
    <property type="molecule type" value="Genomic_DNA"/>
</dbReference>
<feature type="compositionally biased region" description="Low complexity" evidence="1">
    <location>
        <begin position="132"/>
        <end position="144"/>
    </location>
</feature>
<accession>A0AB39R547</accession>
<dbReference type="AlphaFoldDB" id="A0AB39R547"/>
<geneLocation type="plasmid" evidence="3">
    <name>unnamed1</name>
</geneLocation>
<dbReference type="Pfam" id="PF19493">
    <property type="entry name" value="Trypco1"/>
    <property type="match status" value="1"/>
</dbReference>
<dbReference type="RefSeq" id="WP_369228483.1">
    <property type="nucleotide sequence ID" value="NZ_CP163442.1"/>
</dbReference>
<name>A0AB39R547_9ACTN</name>